<keyword evidence="5" id="KW-1185">Reference proteome</keyword>
<evidence type="ECO:0000256" key="1">
    <source>
        <dbReference type="ARBA" id="ARBA00022630"/>
    </source>
</evidence>
<dbReference type="PRINTS" id="PR00368">
    <property type="entry name" value="FADPNR"/>
</dbReference>
<dbReference type="InterPro" id="IPR023753">
    <property type="entry name" value="FAD/NAD-binding_dom"/>
</dbReference>
<proteinExistence type="predicted"/>
<name>A0A6L6QER1_9BURK</name>
<dbReference type="RefSeq" id="WP_155453583.1">
    <property type="nucleotide sequence ID" value="NZ_WNKX01000005.1"/>
</dbReference>
<dbReference type="InterPro" id="IPR036188">
    <property type="entry name" value="FAD/NAD-bd_sf"/>
</dbReference>
<dbReference type="Pfam" id="PF00027">
    <property type="entry name" value="cNMP_binding"/>
    <property type="match status" value="1"/>
</dbReference>
<dbReference type="InterPro" id="IPR000595">
    <property type="entry name" value="cNMP-bd_dom"/>
</dbReference>
<sequence length="571" mass="60860">MSDTEVISIPSSLESRRHQVNPVLTEQEIKRLHRFGTVRQYARGVRILEAGHTCFGLIVQLKGTITICKYDGLGNSEFLAEHGPGEFTAEVSQLSGRPSLVNATAKDDVEVLEVTPENLRALVIAEAELGERIVRALILRRVGLLEREGGGLVLVSPPGNAALFHLRSFLSSNGYPYRILDPKDDEQAQALCEYYQPGPDDWPLVVCPDGVVKMNPSNAEIGYCIGLLPDIDTEKLWDVVVVGAGPAGLATSVYAGSEGLSVLALEQRAYGGQAAASARIENYLGFPTGVSGRALAGRAFVQAQKFGVEVAIPAPATRLLCDSWPLRVEIAGGQMVRAKTVVLASGARYKRPGLDNIGEFEGRGIYFWASPIEAKLCKAEEVVLVGGGNSAGQAAVFLSGHASKVHMVIRGDGLKATMSTYLIDRIKATPNIELHTHTEIVALEGNDDGLSRVTFRCKDTGAIDSCDVCRLFLFIGADPNTAWLADCGVEVDAQGFIRTGFDAVKDQCRAKMTLADAPQRAPLETSVPGVFAIGDVRSGSTKRVAAGVGEGAAVVSQIHAFLANLPAEQAV</sequence>
<dbReference type="SUPFAM" id="SSF51905">
    <property type="entry name" value="FAD/NAD(P)-binding domain"/>
    <property type="match status" value="1"/>
</dbReference>
<dbReference type="InterPro" id="IPR050097">
    <property type="entry name" value="Ferredoxin-NADP_redctase_2"/>
</dbReference>
<dbReference type="Proteomes" id="UP000472320">
    <property type="component" value="Unassembled WGS sequence"/>
</dbReference>
<feature type="domain" description="Cyclic nucleotide-binding" evidence="3">
    <location>
        <begin position="20"/>
        <end position="140"/>
    </location>
</feature>
<comment type="caution">
    <text evidence="4">The sequence shown here is derived from an EMBL/GenBank/DDBJ whole genome shotgun (WGS) entry which is preliminary data.</text>
</comment>
<dbReference type="CDD" id="cd00038">
    <property type="entry name" value="CAP_ED"/>
    <property type="match status" value="1"/>
</dbReference>
<dbReference type="Pfam" id="PF07992">
    <property type="entry name" value="Pyr_redox_2"/>
    <property type="match status" value="1"/>
</dbReference>
<accession>A0A6L6QER1</accession>
<dbReference type="InterPro" id="IPR014710">
    <property type="entry name" value="RmlC-like_jellyroll"/>
</dbReference>
<evidence type="ECO:0000313" key="4">
    <source>
        <dbReference type="EMBL" id="MTW10641.1"/>
    </source>
</evidence>
<dbReference type="Gene3D" id="3.50.50.60">
    <property type="entry name" value="FAD/NAD(P)-binding domain"/>
    <property type="match status" value="2"/>
</dbReference>
<dbReference type="Gene3D" id="2.60.120.10">
    <property type="entry name" value="Jelly Rolls"/>
    <property type="match status" value="1"/>
</dbReference>
<gene>
    <name evidence="4" type="ORF">GM658_08485</name>
</gene>
<dbReference type="GO" id="GO:0016491">
    <property type="term" value="F:oxidoreductase activity"/>
    <property type="evidence" value="ECO:0007669"/>
    <property type="project" value="UniProtKB-KW"/>
</dbReference>
<dbReference type="PRINTS" id="PR00469">
    <property type="entry name" value="PNDRDTASEII"/>
</dbReference>
<dbReference type="PANTHER" id="PTHR48105">
    <property type="entry name" value="THIOREDOXIN REDUCTASE 1-RELATED-RELATED"/>
    <property type="match status" value="1"/>
</dbReference>
<keyword evidence="2" id="KW-0560">Oxidoreductase</keyword>
<dbReference type="PROSITE" id="PS50042">
    <property type="entry name" value="CNMP_BINDING_3"/>
    <property type="match status" value="1"/>
</dbReference>
<dbReference type="EMBL" id="WNKX01000005">
    <property type="protein sequence ID" value="MTW10641.1"/>
    <property type="molecule type" value="Genomic_DNA"/>
</dbReference>
<keyword evidence="1" id="KW-0285">Flavoprotein</keyword>
<dbReference type="OrthoDB" id="109585at2"/>
<evidence type="ECO:0000313" key="5">
    <source>
        <dbReference type="Proteomes" id="UP000472320"/>
    </source>
</evidence>
<dbReference type="SUPFAM" id="SSF51206">
    <property type="entry name" value="cAMP-binding domain-like"/>
    <property type="match status" value="1"/>
</dbReference>
<protein>
    <submittedName>
        <fullName evidence="4">Cyclic nucleotide-binding domain-containing protein</fullName>
    </submittedName>
</protein>
<dbReference type="InterPro" id="IPR018490">
    <property type="entry name" value="cNMP-bd_dom_sf"/>
</dbReference>
<organism evidence="4 5">
    <name type="scientific">Massilia eburnea</name>
    <dbReference type="NCBI Taxonomy" id="1776165"/>
    <lineage>
        <taxon>Bacteria</taxon>
        <taxon>Pseudomonadati</taxon>
        <taxon>Pseudomonadota</taxon>
        <taxon>Betaproteobacteria</taxon>
        <taxon>Burkholderiales</taxon>
        <taxon>Oxalobacteraceae</taxon>
        <taxon>Telluria group</taxon>
        <taxon>Massilia</taxon>
    </lineage>
</organism>
<evidence type="ECO:0000256" key="2">
    <source>
        <dbReference type="ARBA" id="ARBA00023002"/>
    </source>
</evidence>
<dbReference type="AlphaFoldDB" id="A0A6L6QER1"/>
<reference evidence="4 5" key="1">
    <citation type="submission" date="2019-11" db="EMBL/GenBank/DDBJ databases">
        <title>Type strains purchased from KCTC, JCM and DSMZ.</title>
        <authorList>
            <person name="Lu H."/>
        </authorList>
    </citation>
    <scope>NUCLEOTIDE SEQUENCE [LARGE SCALE GENOMIC DNA]</scope>
    <source>
        <strain evidence="4 5">JCM 31587</strain>
    </source>
</reference>
<evidence type="ECO:0000259" key="3">
    <source>
        <dbReference type="PROSITE" id="PS50042"/>
    </source>
</evidence>